<dbReference type="InterPro" id="IPR000515">
    <property type="entry name" value="MetI-like"/>
</dbReference>
<dbReference type="SUPFAM" id="SSF53850">
    <property type="entry name" value="Periplasmic binding protein-like II"/>
    <property type="match status" value="1"/>
</dbReference>
<dbReference type="PROSITE" id="PS50928">
    <property type="entry name" value="ABC_TM1"/>
    <property type="match status" value="1"/>
</dbReference>
<feature type="transmembrane region" description="Helical" evidence="8">
    <location>
        <begin position="456"/>
        <end position="478"/>
    </location>
</feature>
<dbReference type="Gene3D" id="1.10.3720.10">
    <property type="entry name" value="MetI-like"/>
    <property type="match status" value="1"/>
</dbReference>
<evidence type="ECO:0000256" key="2">
    <source>
        <dbReference type="ARBA" id="ARBA00022448"/>
    </source>
</evidence>
<evidence type="ECO:0000256" key="7">
    <source>
        <dbReference type="ARBA" id="ARBA00035652"/>
    </source>
</evidence>
<dbReference type="EMBL" id="CP136865">
    <property type="protein sequence ID" value="WOJ97135.1"/>
    <property type="molecule type" value="Genomic_DNA"/>
</dbReference>
<comment type="similarity">
    <text evidence="8">Belongs to the binding-protein-dependent transport system permease family.</text>
</comment>
<comment type="subcellular location">
    <subcellularLocation>
        <location evidence="1 8">Cell membrane</location>
        <topology evidence="1 8">Multi-pass membrane protein</topology>
    </subcellularLocation>
</comment>
<dbReference type="InterPro" id="IPR051204">
    <property type="entry name" value="ABC_transp_perm/SBD"/>
</dbReference>
<evidence type="ECO:0000256" key="8">
    <source>
        <dbReference type="RuleBase" id="RU363032"/>
    </source>
</evidence>
<feature type="transmembrane region" description="Helical" evidence="8">
    <location>
        <begin position="361"/>
        <end position="388"/>
    </location>
</feature>
<feature type="domain" description="ABC transmembrane type-1" evidence="10">
    <location>
        <begin position="296"/>
        <end position="479"/>
    </location>
</feature>
<feature type="transmembrane region" description="Helical" evidence="8">
    <location>
        <begin position="333"/>
        <end position="355"/>
    </location>
</feature>
<dbReference type="InterPro" id="IPR007210">
    <property type="entry name" value="ABC_Gly_betaine_transp_sub-bd"/>
</dbReference>
<keyword evidence="9" id="KW-0732">Signal</keyword>
<dbReference type="Gene3D" id="3.40.190.120">
    <property type="entry name" value="Osmoprotection protein (prox), domain 2"/>
    <property type="match status" value="1"/>
</dbReference>
<keyword evidence="4 8" id="KW-1133">Transmembrane helix</keyword>
<evidence type="ECO:0000256" key="4">
    <source>
        <dbReference type="ARBA" id="ARBA00022989"/>
    </source>
</evidence>
<dbReference type="CDD" id="cd06261">
    <property type="entry name" value="TM_PBP2"/>
    <property type="match status" value="1"/>
</dbReference>
<evidence type="ECO:0000256" key="1">
    <source>
        <dbReference type="ARBA" id="ARBA00004651"/>
    </source>
</evidence>
<evidence type="ECO:0000313" key="12">
    <source>
        <dbReference type="Proteomes" id="UP001626549"/>
    </source>
</evidence>
<reference evidence="11 12" key="1">
    <citation type="submission" date="2023-10" db="EMBL/GenBank/DDBJ databases">
        <title>Two novel species belonging to the OM43/NOR5 clade.</title>
        <authorList>
            <person name="Park M."/>
        </authorList>
    </citation>
    <scope>NUCLEOTIDE SEQUENCE [LARGE SCALE GENOMIC DNA]</scope>
    <source>
        <strain evidence="11 12">IMCC45268</strain>
    </source>
</reference>
<keyword evidence="2 8" id="KW-0813">Transport</keyword>
<keyword evidence="3 8" id="KW-0812">Transmembrane</keyword>
<name>A0ABZ0IDD7_9GAMM</name>
<gene>
    <name evidence="11" type="ORF">R0137_00845</name>
</gene>
<evidence type="ECO:0000256" key="6">
    <source>
        <dbReference type="ARBA" id="ARBA00035642"/>
    </source>
</evidence>
<feature type="transmembrane region" description="Helical" evidence="8">
    <location>
        <begin position="408"/>
        <end position="436"/>
    </location>
</feature>
<dbReference type="PANTHER" id="PTHR30177">
    <property type="entry name" value="GLYCINE BETAINE/L-PROLINE TRANSPORT SYSTEM PERMEASE PROTEIN PROW"/>
    <property type="match status" value="1"/>
</dbReference>
<evidence type="ECO:0000259" key="10">
    <source>
        <dbReference type="PROSITE" id="PS50928"/>
    </source>
</evidence>
<keyword evidence="5 8" id="KW-0472">Membrane</keyword>
<sequence>MKGLILMVFLCFAVCGYSAVAKPPVVVGSKTFSESHILAEVAAQYLAANGVPVERKIGLGGTLITYEALVQGELDVYPEYTGTLTGAVFDDLSMDTARLGEALDGDGLEFLVPLGFNNSYALAITEALATRLSIASISDLAAQPDLDIGLSLEFLNRGDGWPELQRRYALPQQAKGIEHALAYRALEAGQLDVADAYTTDGNLDLYSLRLLDDDLGVFPAYDAGYLSRKDLPNRARELLAELEGVIDETTMRALNRRVATDGLSPEVVAFDFLAEKALVLSGRRPTNSGSRIAHNTAVHLKLTATAVALGCLVAIPLALLVSRSPGIAGGLQYVASLLQTIPALALLALLIPLLGLGQTTAIFALFLYSLLPIVRNTLAGLGGVDPLLKEVARSLGLTPAQQILSIELPLAVPMIIAGIKTAAIISIGTATLAAFVGAGGLGEPIITGLTLNNNRLILEGAIPAACLAIATEVIFGLIERGFVPAHLRSS</sequence>
<dbReference type="PANTHER" id="PTHR30177:SF4">
    <property type="entry name" value="OSMOPROTECTANT IMPORT PERMEASE PROTEIN OSMW"/>
    <property type="match status" value="1"/>
</dbReference>
<feature type="signal peptide" evidence="9">
    <location>
        <begin position="1"/>
        <end position="21"/>
    </location>
</feature>
<comment type="similarity">
    <text evidence="7">In the N-terminal section; belongs to the binding-protein-dependent transport system permease family.</text>
</comment>
<evidence type="ECO:0000256" key="3">
    <source>
        <dbReference type="ARBA" id="ARBA00022692"/>
    </source>
</evidence>
<dbReference type="Pfam" id="PF00528">
    <property type="entry name" value="BPD_transp_1"/>
    <property type="match status" value="1"/>
</dbReference>
<proteinExistence type="inferred from homology"/>
<organism evidence="11 12">
    <name type="scientific">Congregibacter brevis</name>
    <dbReference type="NCBI Taxonomy" id="3081201"/>
    <lineage>
        <taxon>Bacteria</taxon>
        <taxon>Pseudomonadati</taxon>
        <taxon>Pseudomonadota</taxon>
        <taxon>Gammaproteobacteria</taxon>
        <taxon>Cellvibrionales</taxon>
        <taxon>Halieaceae</taxon>
        <taxon>Congregibacter</taxon>
    </lineage>
</organism>
<feature type="transmembrane region" description="Helical" evidence="8">
    <location>
        <begin position="302"/>
        <end position="321"/>
    </location>
</feature>
<evidence type="ECO:0000256" key="9">
    <source>
        <dbReference type="SAM" id="SignalP"/>
    </source>
</evidence>
<keyword evidence="12" id="KW-1185">Reference proteome</keyword>
<evidence type="ECO:0000256" key="5">
    <source>
        <dbReference type="ARBA" id="ARBA00023136"/>
    </source>
</evidence>
<dbReference type="Proteomes" id="UP001626549">
    <property type="component" value="Chromosome"/>
</dbReference>
<dbReference type="Pfam" id="PF04069">
    <property type="entry name" value="OpuAC"/>
    <property type="match status" value="1"/>
</dbReference>
<protein>
    <submittedName>
        <fullName evidence="11">Glycine betaine ABC transporter substrate-binding protein</fullName>
    </submittedName>
</protein>
<dbReference type="RefSeq" id="WP_407327820.1">
    <property type="nucleotide sequence ID" value="NZ_CP136865.1"/>
</dbReference>
<dbReference type="Gene3D" id="3.40.190.10">
    <property type="entry name" value="Periplasmic binding protein-like II"/>
    <property type="match status" value="1"/>
</dbReference>
<dbReference type="InterPro" id="IPR035906">
    <property type="entry name" value="MetI-like_sf"/>
</dbReference>
<accession>A0ABZ0IDD7</accession>
<feature type="chain" id="PRO_5047156426" evidence="9">
    <location>
        <begin position="22"/>
        <end position="490"/>
    </location>
</feature>
<dbReference type="SUPFAM" id="SSF161098">
    <property type="entry name" value="MetI-like"/>
    <property type="match status" value="1"/>
</dbReference>
<evidence type="ECO:0000313" key="11">
    <source>
        <dbReference type="EMBL" id="WOJ97135.1"/>
    </source>
</evidence>
<comment type="similarity">
    <text evidence="6">In the C-terminal section; belongs to the OsmX family.</text>
</comment>